<dbReference type="InterPro" id="IPR058543">
    <property type="entry name" value="Beta-prop_RSE1/DDB1/CPSF1_2nd"/>
</dbReference>
<name>A0A7R9HHN7_TIMPO</name>
<evidence type="ECO:0008006" key="4">
    <source>
        <dbReference type="Google" id="ProtNLM"/>
    </source>
</evidence>
<evidence type="ECO:0000259" key="1">
    <source>
        <dbReference type="Pfam" id="PF10433"/>
    </source>
</evidence>
<accession>A0A7R9HHN7</accession>
<proteinExistence type="predicted"/>
<reference evidence="3" key="1">
    <citation type="submission" date="2020-11" db="EMBL/GenBank/DDBJ databases">
        <authorList>
            <person name="Tran Van P."/>
        </authorList>
    </citation>
    <scope>NUCLEOTIDE SEQUENCE</scope>
</reference>
<evidence type="ECO:0000313" key="3">
    <source>
        <dbReference type="EMBL" id="CAD7419835.1"/>
    </source>
</evidence>
<feature type="domain" description="RSE1/DDB1/CPSF1 first beta-propeller" evidence="1">
    <location>
        <begin position="3"/>
        <end position="46"/>
    </location>
</feature>
<dbReference type="Gene3D" id="2.130.10.10">
    <property type="entry name" value="YVTN repeat-like/Quinoprotein amine dehydrogenase"/>
    <property type="match status" value="3"/>
</dbReference>
<dbReference type="InterPro" id="IPR050358">
    <property type="entry name" value="RSE1/DDB1/CFT1"/>
</dbReference>
<dbReference type="InterPro" id="IPR015943">
    <property type="entry name" value="WD40/YVTN_repeat-like_dom_sf"/>
</dbReference>
<dbReference type="EMBL" id="OD023926">
    <property type="protein sequence ID" value="CAD7419835.1"/>
    <property type="molecule type" value="Genomic_DNA"/>
</dbReference>
<sequence>MVVKDLRVELLGEISIPECIRYLDNGVLFIGSRLGDSQLIKLNTRQDDMGCYVSVMETFTNLAPIVDMVVVDLERQGQGQLVTCSGTLWGSSGQRQRSRDRAYKEGSLRIIRNGIGIQEHASIDLPGIKGMWALRVAGTDKFDNTLVMAFVTQTRYVSCPSGRLRVLTLNGEEVEETEIPGILSDQQSFYCGNVSHQQIIQVTPTSARLVSVDTQQLIA</sequence>
<gene>
    <name evidence="3" type="ORF">TPSB3V08_LOCUS13250</name>
</gene>
<dbReference type="PANTHER" id="PTHR10644">
    <property type="entry name" value="DNA REPAIR/RNA PROCESSING CPSF FAMILY"/>
    <property type="match status" value="1"/>
</dbReference>
<dbReference type="AlphaFoldDB" id="A0A7R9HHN7"/>
<dbReference type="InterPro" id="IPR018846">
    <property type="entry name" value="Beta-prop_RSE1/DDB1/CPSF1_1st"/>
</dbReference>
<dbReference type="Pfam" id="PF10433">
    <property type="entry name" value="Beta-prop_RSE1_1st"/>
    <property type="match status" value="1"/>
</dbReference>
<evidence type="ECO:0000259" key="2">
    <source>
        <dbReference type="Pfam" id="PF23726"/>
    </source>
</evidence>
<feature type="domain" description="RSE1/DDB1/CPSF1 second beta-propeller" evidence="2">
    <location>
        <begin position="117"/>
        <end position="214"/>
    </location>
</feature>
<dbReference type="Pfam" id="PF23726">
    <property type="entry name" value="Beta-prop_RSE1_2nd"/>
    <property type="match status" value="1"/>
</dbReference>
<protein>
    <recommendedName>
        <fullName evidence="4">Cleavage/polyadenylation specificity factor A subunit N-terminal domain-containing protein</fullName>
    </recommendedName>
</protein>
<organism evidence="3">
    <name type="scientific">Timema poppense</name>
    <name type="common">Walking stick</name>
    <dbReference type="NCBI Taxonomy" id="170557"/>
    <lineage>
        <taxon>Eukaryota</taxon>
        <taxon>Metazoa</taxon>
        <taxon>Ecdysozoa</taxon>
        <taxon>Arthropoda</taxon>
        <taxon>Hexapoda</taxon>
        <taxon>Insecta</taxon>
        <taxon>Pterygota</taxon>
        <taxon>Neoptera</taxon>
        <taxon>Polyneoptera</taxon>
        <taxon>Phasmatodea</taxon>
        <taxon>Timematodea</taxon>
        <taxon>Timematoidea</taxon>
        <taxon>Timematidae</taxon>
        <taxon>Timema</taxon>
    </lineage>
</organism>